<dbReference type="EMBL" id="VSRR010144066">
    <property type="protein sequence ID" value="MPD05032.1"/>
    <property type="molecule type" value="Genomic_DNA"/>
</dbReference>
<keyword evidence="1" id="KW-0732">Signal</keyword>
<comment type="caution">
    <text evidence="2">The sequence shown here is derived from an EMBL/GenBank/DDBJ whole genome shotgun (WGS) entry which is preliminary data.</text>
</comment>
<name>A0A5B7K3Y3_PORTR</name>
<evidence type="ECO:0000313" key="3">
    <source>
        <dbReference type="Proteomes" id="UP000324222"/>
    </source>
</evidence>
<proteinExistence type="predicted"/>
<feature type="chain" id="PRO_5023000269" description="Secreted protein" evidence="1">
    <location>
        <begin position="20"/>
        <end position="76"/>
    </location>
</feature>
<keyword evidence="3" id="KW-1185">Reference proteome</keyword>
<sequence length="76" mass="8577">MWKEIFAIWYFMLNSLLSGRGTFVIVHESTHEGQQTIKRQLCPTRLRVPLTGSVVTCAIHPRCLPRATCHLGVKAA</sequence>
<evidence type="ECO:0008006" key="4">
    <source>
        <dbReference type="Google" id="ProtNLM"/>
    </source>
</evidence>
<organism evidence="2 3">
    <name type="scientific">Portunus trituberculatus</name>
    <name type="common">Swimming crab</name>
    <name type="synonym">Neptunus trituberculatus</name>
    <dbReference type="NCBI Taxonomy" id="210409"/>
    <lineage>
        <taxon>Eukaryota</taxon>
        <taxon>Metazoa</taxon>
        <taxon>Ecdysozoa</taxon>
        <taxon>Arthropoda</taxon>
        <taxon>Crustacea</taxon>
        <taxon>Multicrustacea</taxon>
        <taxon>Malacostraca</taxon>
        <taxon>Eumalacostraca</taxon>
        <taxon>Eucarida</taxon>
        <taxon>Decapoda</taxon>
        <taxon>Pleocyemata</taxon>
        <taxon>Brachyura</taxon>
        <taxon>Eubrachyura</taxon>
        <taxon>Portunoidea</taxon>
        <taxon>Portunidae</taxon>
        <taxon>Portuninae</taxon>
        <taxon>Portunus</taxon>
    </lineage>
</organism>
<protein>
    <recommendedName>
        <fullName evidence="4">Secreted protein</fullName>
    </recommendedName>
</protein>
<gene>
    <name evidence="2" type="ORF">E2C01_100752</name>
</gene>
<dbReference type="AlphaFoldDB" id="A0A5B7K3Y3"/>
<dbReference type="Proteomes" id="UP000324222">
    <property type="component" value="Unassembled WGS sequence"/>
</dbReference>
<evidence type="ECO:0000313" key="2">
    <source>
        <dbReference type="EMBL" id="MPD05032.1"/>
    </source>
</evidence>
<accession>A0A5B7K3Y3</accession>
<feature type="signal peptide" evidence="1">
    <location>
        <begin position="1"/>
        <end position="19"/>
    </location>
</feature>
<reference evidence="2 3" key="1">
    <citation type="submission" date="2019-05" db="EMBL/GenBank/DDBJ databases">
        <title>Another draft genome of Portunus trituberculatus and its Hox gene families provides insights of decapod evolution.</title>
        <authorList>
            <person name="Jeong J.-H."/>
            <person name="Song I."/>
            <person name="Kim S."/>
            <person name="Choi T."/>
            <person name="Kim D."/>
            <person name="Ryu S."/>
            <person name="Kim W."/>
        </authorList>
    </citation>
    <scope>NUCLEOTIDE SEQUENCE [LARGE SCALE GENOMIC DNA]</scope>
    <source>
        <tissue evidence="2">Muscle</tissue>
    </source>
</reference>
<evidence type="ECO:0000256" key="1">
    <source>
        <dbReference type="SAM" id="SignalP"/>
    </source>
</evidence>